<keyword evidence="2 5" id="KW-0812">Transmembrane</keyword>
<organism evidence="7 8">
    <name type="scientific">Herbiconiux moechotypicola</name>
    <dbReference type="NCBI Taxonomy" id="637393"/>
    <lineage>
        <taxon>Bacteria</taxon>
        <taxon>Bacillati</taxon>
        <taxon>Actinomycetota</taxon>
        <taxon>Actinomycetes</taxon>
        <taxon>Micrococcales</taxon>
        <taxon>Microbacteriaceae</taxon>
        <taxon>Herbiconiux</taxon>
    </lineage>
</organism>
<reference evidence="7 8" key="1">
    <citation type="journal article" date="2019" name="Int. J. Syst. Evol. Microbiol.">
        <title>The Global Catalogue of Microorganisms (GCM) 10K type strain sequencing project: providing services to taxonomists for standard genome sequencing and annotation.</title>
        <authorList>
            <consortium name="The Broad Institute Genomics Platform"/>
            <consortium name="The Broad Institute Genome Sequencing Center for Infectious Disease"/>
            <person name="Wu L."/>
            <person name="Ma J."/>
        </authorList>
    </citation>
    <scope>NUCLEOTIDE SEQUENCE [LARGE SCALE GENOMIC DNA]</scope>
    <source>
        <strain evidence="7 8">JCM 16117</strain>
    </source>
</reference>
<evidence type="ECO:0000256" key="5">
    <source>
        <dbReference type="SAM" id="Phobius"/>
    </source>
</evidence>
<name>A0ABN3DQY7_9MICO</name>
<dbReference type="RefSeq" id="WP_259480983.1">
    <property type="nucleotide sequence ID" value="NZ_BAAAQY010000007.1"/>
</dbReference>
<evidence type="ECO:0000259" key="6">
    <source>
        <dbReference type="PROSITE" id="PS51352"/>
    </source>
</evidence>
<sequence length="352" mass="35711">MIATAVVPALLVALPAALVAVFCVSGVAKLTDRSGTEAVLSALALGGARARRAVARMLPGAELVLAAVLLVAPAGWMQFGSWLAAGMLAVFSVVVGVLLARGHEVACGCFGALSEEAVSWRTLLRNLALVALAVLTALLAPVGVLPAALVLPLEGWLALAGLAVVALTVAALVLARRVTVLRRALATAGRPLAHPASFGALTGGREGTEWPVPDLEVTDARGRAVELASLAGDRPVLLMLLSAECTPCSRIADAIPGWQGAFGESVRVVALTSASREEFAARYPGLAGVPLYSGYRSLVAMTGLAGVPSAFLLSTSRTVAAGPAEGADEVVALAEAIRSVVPTPVMTAVSLR</sequence>
<dbReference type="InterPro" id="IPR036249">
    <property type="entry name" value="Thioredoxin-like_sf"/>
</dbReference>
<evidence type="ECO:0000256" key="3">
    <source>
        <dbReference type="ARBA" id="ARBA00022989"/>
    </source>
</evidence>
<keyword evidence="8" id="KW-1185">Reference proteome</keyword>
<evidence type="ECO:0000256" key="4">
    <source>
        <dbReference type="ARBA" id="ARBA00023136"/>
    </source>
</evidence>
<accession>A0ABN3DQY7</accession>
<feature type="transmembrane region" description="Helical" evidence="5">
    <location>
        <begin position="82"/>
        <end position="100"/>
    </location>
</feature>
<evidence type="ECO:0000256" key="1">
    <source>
        <dbReference type="ARBA" id="ARBA00004141"/>
    </source>
</evidence>
<dbReference type="Pfam" id="PF07291">
    <property type="entry name" value="MauE"/>
    <property type="match status" value="1"/>
</dbReference>
<keyword evidence="3 5" id="KW-1133">Transmembrane helix</keyword>
<comment type="caution">
    <text evidence="7">The sequence shown here is derived from an EMBL/GenBank/DDBJ whole genome shotgun (WGS) entry which is preliminary data.</text>
</comment>
<dbReference type="Gene3D" id="3.40.30.10">
    <property type="entry name" value="Glutaredoxin"/>
    <property type="match status" value="1"/>
</dbReference>
<evidence type="ECO:0000313" key="7">
    <source>
        <dbReference type="EMBL" id="GAA2239577.1"/>
    </source>
</evidence>
<proteinExistence type="predicted"/>
<gene>
    <name evidence="7" type="ORF">GCM10009851_26150</name>
</gene>
<dbReference type="InterPro" id="IPR009908">
    <property type="entry name" value="Methylamine_util_MauE"/>
</dbReference>
<feature type="transmembrane region" description="Helical" evidence="5">
    <location>
        <begin position="127"/>
        <end position="149"/>
    </location>
</feature>
<protein>
    <recommendedName>
        <fullName evidence="6">Thioredoxin domain-containing protein</fullName>
    </recommendedName>
</protein>
<keyword evidence="4 5" id="KW-0472">Membrane</keyword>
<feature type="transmembrane region" description="Helical" evidence="5">
    <location>
        <begin position="155"/>
        <end position="175"/>
    </location>
</feature>
<dbReference type="SUPFAM" id="SSF52833">
    <property type="entry name" value="Thioredoxin-like"/>
    <property type="match status" value="1"/>
</dbReference>
<dbReference type="Proteomes" id="UP001500929">
    <property type="component" value="Unassembled WGS sequence"/>
</dbReference>
<evidence type="ECO:0000256" key="2">
    <source>
        <dbReference type="ARBA" id="ARBA00022692"/>
    </source>
</evidence>
<evidence type="ECO:0000313" key="8">
    <source>
        <dbReference type="Proteomes" id="UP001500929"/>
    </source>
</evidence>
<comment type="subcellular location">
    <subcellularLocation>
        <location evidence="1">Membrane</location>
        <topology evidence="1">Multi-pass membrane protein</topology>
    </subcellularLocation>
</comment>
<feature type="transmembrane region" description="Helical" evidence="5">
    <location>
        <begin position="57"/>
        <end position="76"/>
    </location>
</feature>
<dbReference type="PROSITE" id="PS51352">
    <property type="entry name" value="THIOREDOXIN_2"/>
    <property type="match status" value="1"/>
</dbReference>
<dbReference type="InterPro" id="IPR013766">
    <property type="entry name" value="Thioredoxin_domain"/>
</dbReference>
<feature type="transmembrane region" description="Helical" evidence="5">
    <location>
        <begin position="6"/>
        <end position="28"/>
    </location>
</feature>
<feature type="domain" description="Thioredoxin" evidence="6">
    <location>
        <begin position="206"/>
        <end position="339"/>
    </location>
</feature>
<dbReference type="EMBL" id="BAAAQY010000007">
    <property type="protein sequence ID" value="GAA2239577.1"/>
    <property type="molecule type" value="Genomic_DNA"/>
</dbReference>